<dbReference type="EMBL" id="WSZK01000010">
    <property type="protein sequence ID" value="MWG33786.1"/>
    <property type="molecule type" value="Genomic_DNA"/>
</dbReference>
<dbReference type="InterPro" id="IPR058308">
    <property type="entry name" value="DUF7995"/>
</dbReference>
<reference evidence="2 3" key="1">
    <citation type="submission" date="2019-12" db="EMBL/GenBank/DDBJ databases">
        <title>Halocatena pleomorpha gen. nov. sp. nov., an extremely halophilic archaeon of family Halobacteriaceae isolated from saltpan soil.</title>
        <authorList>
            <person name="Pal Y."/>
            <person name="Verma A."/>
            <person name="Krishnamurthi S."/>
            <person name="Kumar P."/>
        </authorList>
    </citation>
    <scope>NUCLEOTIDE SEQUENCE [LARGE SCALE GENOMIC DNA]</scope>
    <source>
        <strain evidence="2 3">JCM 16495</strain>
    </source>
</reference>
<gene>
    <name evidence="2" type="ORF">GQS65_04630</name>
</gene>
<dbReference type="Proteomes" id="UP000451471">
    <property type="component" value="Unassembled WGS sequence"/>
</dbReference>
<protein>
    <recommendedName>
        <fullName evidence="1">DUF7995 domain-containing protein</fullName>
    </recommendedName>
</protein>
<dbReference type="AlphaFoldDB" id="A0A6B0GFS2"/>
<dbReference type="RefSeq" id="WP_158203506.1">
    <property type="nucleotide sequence ID" value="NZ_WSZK01000010.1"/>
</dbReference>
<feature type="domain" description="DUF7995" evidence="1">
    <location>
        <begin position="1"/>
        <end position="164"/>
    </location>
</feature>
<evidence type="ECO:0000313" key="3">
    <source>
        <dbReference type="Proteomes" id="UP000451471"/>
    </source>
</evidence>
<proteinExistence type="predicted"/>
<comment type="caution">
    <text evidence="2">The sequence shown here is derived from an EMBL/GenBank/DDBJ whole genome shotgun (WGS) entry which is preliminary data.</text>
</comment>
<dbReference type="OrthoDB" id="254701at2157"/>
<organism evidence="2 3">
    <name type="scientific">Halomarina oriensis</name>
    <dbReference type="NCBI Taxonomy" id="671145"/>
    <lineage>
        <taxon>Archaea</taxon>
        <taxon>Methanobacteriati</taxon>
        <taxon>Methanobacteriota</taxon>
        <taxon>Stenosarchaea group</taxon>
        <taxon>Halobacteria</taxon>
        <taxon>Halobacteriales</taxon>
        <taxon>Natronomonadaceae</taxon>
        <taxon>Halomarina</taxon>
    </lineage>
</organism>
<evidence type="ECO:0000259" key="1">
    <source>
        <dbReference type="Pfam" id="PF25958"/>
    </source>
</evidence>
<keyword evidence="3" id="KW-1185">Reference proteome</keyword>
<evidence type="ECO:0000313" key="2">
    <source>
        <dbReference type="EMBL" id="MWG33786.1"/>
    </source>
</evidence>
<name>A0A6B0GFS2_9EURY</name>
<accession>A0A6B0GFS2</accession>
<sequence>MHQLIYALVSAPTPEQALSEAKSVFDGLTGGDLSQAAVFDYYVTFDDSSSRVAGPARWGDRPTVARVDSPAGQRLLDSGWEATEREFIRTLGRVREALAACSDEELMGDEMARHACRALGAYRGPSVYLYDEHGQGIRHREALDRVLDADDENPLWVVPADVHF</sequence>
<dbReference type="Pfam" id="PF25958">
    <property type="entry name" value="DUF7995"/>
    <property type="match status" value="1"/>
</dbReference>